<keyword evidence="7" id="KW-0862">Zinc</keyword>
<dbReference type="FunFam" id="3.30.160.60:FF:002343">
    <property type="entry name" value="Zinc finger protein 33A"/>
    <property type="match status" value="1"/>
</dbReference>
<protein>
    <recommendedName>
        <fullName evidence="14">C2H2-type domain-containing protein</fullName>
    </recommendedName>
</protein>
<dbReference type="FunFam" id="3.30.160.60:FF:000110">
    <property type="entry name" value="Zinc finger protein-like"/>
    <property type="match status" value="1"/>
</dbReference>
<dbReference type="SUPFAM" id="SSF57667">
    <property type="entry name" value="beta-beta-alpha zinc fingers"/>
    <property type="match status" value="4"/>
</dbReference>
<gene>
    <name evidence="15" type="ORF">GDO81_018794</name>
</gene>
<evidence type="ECO:0000256" key="12">
    <source>
        <dbReference type="PROSITE-ProRule" id="PRU00042"/>
    </source>
</evidence>
<dbReference type="Gene3D" id="3.30.160.60">
    <property type="entry name" value="Classic Zinc Finger"/>
    <property type="match status" value="7"/>
</dbReference>
<dbReference type="GO" id="GO:0000978">
    <property type="term" value="F:RNA polymerase II cis-regulatory region sequence-specific DNA binding"/>
    <property type="evidence" value="ECO:0007669"/>
    <property type="project" value="TreeGrafter"/>
</dbReference>
<keyword evidence="10" id="KW-0804">Transcription</keyword>
<dbReference type="GO" id="GO:0000981">
    <property type="term" value="F:DNA-binding transcription factor activity, RNA polymerase II-specific"/>
    <property type="evidence" value="ECO:0007669"/>
    <property type="project" value="TreeGrafter"/>
</dbReference>
<evidence type="ECO:0000313" key="16">
    <source>
        <dbReference type="Proteomes" id="UP000824782"/>
    </source>
</evidence>
<dbReference type="FunFam" id="3.30.160.60:FF:000936">
    <property type="entry name" value="Zinc finger protein 577"/>
    <property type="match status" value="1"/>
</dbReference>
<dbReference type="FunFam" id="3.30.160.60:FF:002005">
    <property type="entry name" value="Zinc finger protein 200"/>
    <property type="match status" value="1"/>
</dbReference>
<comment type="similarity">
    <text evidence="3">Belongs to the krueppel C2H2-type zinc-finger protein family.</text>
</comment>
<proteinExistence type="inferred from homology"/>
<feature type="compositionally biased region" description="Basic and acidic residues" evidence="13">
    <location>
        <begin position="135"/>
        <end position="149"/>
    </location>
</feature>
<keyword evidence="6 12" id="KW-0863">Zinc-finger</keyword>
<dbReference type="PROSITE" id="PS00028">
    <property type="entry name" value="ZINC_FINGER_C2H2_1"/>
    <property type="match status" value="6"/>
</dbReference>
<dbReference type="GO" id="GO:0008270">
    <property type="term" value="F:zinc ion binding"/>
    <property type="evidence" value="ECO:0007669"/>
    <property type="project" value="UniProtKB-KW"/>
</dbReference>
<name>A0AAV6ZKR3_ENGPU</name>
<keyword evidence="16" id="KW-1185">Reference proteome</keyword>
<dbReference type="PROSITE" id="PS50157">
    <property type="entry name" value="ZINC_FINGER_C2H2_2"/>
    <property type="match status" value="6"/>
</dbReference>
<dbReference type="FunFam" id="3.30.160.60:FF:000812">
    <property type="entry name" value="zinc finger protein 23 isoform X2"/>
    <property type="match status" value="1"/>
</dbReference>
<dbReference type="PANTHER" id="PTHR14003">
    <property type="entry name" value="TRANSCRIPTIONAL REPRESSOR PROTEIN YY"/>
    <property type="match status" value="1"/>
</dbReference>
<evidence type="ECO:0000313" key="15">
    <source>
        <dbReference type="EMBL" id="KAG8546493.1"/>
    </source>
</evidence>
<dbReference type="GO" id="GO:0005667">
    <property type="term" value="C:transcription regulator complex"/>
    <property type="evidence" value="ECO:0007669"/>
    <property type="project" value="TreeGrafter"/>
</dbReference>
<feature type="domain" description="C2H2-type" evidence="14">
    <location>
        <begin position="461"/>
        <end position="488"/>
    </location>
</feature>
<keyword evidence="11" id="KW-0539">Nucleus</keyword>
<dbReference type="GO" id="GO:0031519">
    <property type="term" value="C:PcG protein complex"/>
    <property type="evidence" value="ECO:0007669"/>
    <property type="project" value="TreeGrafter"/>
</dbReference>
<dbReference type="InterPro" id="IPR036051">
    <property type="entry name" value="KRAB_dom_sf"/>
</dbReference>
<feature type="domain" description="C2H2-type" evidence="14">
    <location>
        <begin position="405"/>
        <end position="432"/>
    </location>
</feature>
<dbReference type="InterPro" id="IPR013087">
    <property type="entry name" value="Znf_C2H2_type"/>
</dbReference>
<evidence type="ECO:0000256" key="4">
    <source>
        <dbReference type="ARBA" id="ARBA00022723"/>
    </source>
</evidence>
<sequence length="488" mass="55703">MGHGCGDIIPLSPHNQDYTLVKKTSSERCPAPVYEEWGGPLRPIPRPHPLIHDQILELTMKMTELLTGEVTLLGMLGHDPVMEAPGDDCSHCVCQVPIRCQDVAVYFSMEEWEYVEGHKERYQEPRSLASPVPPSRERRSPERCPRPAQEDQLLDEEKDVDIIGAAIKEETCVSDEEECEEDAPAHVPPDNYTRSSEEHLMSSAWNDPGTTQDTYEAQTMTPDIPPAPHREDSSSDPIIHVSSSDSSQLEKKNDTYSEYYPVEKKSQFSGCIAFTNESDFPSQQRIHTGEKPFSSLEYGKYFTQISNLYVQQRNHKEKQLLTCSDCGKYFNHQSELKRHQRIHTGEKPFSCSECGKSFTQRSFLARHHRIHTGVKPFSCSDCSKGFNQKSELERHQRIHTGEKPFTCLECGKCYTQKSDLIKHQRIHTGEKPFSCSECGKCFRMKPDLVRHERVHKGEKPFSCSECGKCFTQKSNLVTHLRTHKGEKP</sequence>
<feature type="domain" description="C2H2-type" evidence="14">
    <location>
        <begin position="349"/>
        <end position="376"/>
    </location>
</feature>
<evidence type="ECO:0000256" key="10">
    <source>
        <dbReference type="ARBA" id="ARBA00023163"/>
    </source>
</evidence>
<feature type="region of interest" description="Disordered" evidence="13">
    <location>
        <begin position="224"/>
        <end position="252"/>
    </location>
</feature>
<feature type="domain" description="C2H2-type" evidence="14">
    <location>
        <begin position="433"/>
        <end position="460"/>
    </location>
</feature>
<dbReference type="AlphaFoldDB" id="A0AAV6ZKR3"/>
<evidence type="ECO:0000256" key="7">
    <source>
        <dbReference type="ARBA" id="ARBA00022833"/>
    </source>
</evidence>
<dbReference type="InterPro" id="IPR036236">
    <property type="entry name" value="Znf_C2H2_sf"/>
</dbReference>
<dbReference type="PANTHER" id="PTHR14003:SF23">
    <property type="entry name" value="ZINC FINGER PROTEIN 143"/>
    <property type="match status" value="1"/>
</dbReference>
<feature type="domain" description="C2H2-type" evidence="14">
    <location>
        <begin position="321"/>
        <end position="348"/>
    </location>
</feature>
<keyword evidence="4" id="KW-0479">Metal-binding</keyword>
<evidence type="ECO:0000256" key="3">
    <source>
        <dbReference type="ARBA" id="ARBA00006991"/>
    </source>
</evidence>
<evidence type="ECO:0000259" key="14">
    <source>
        <dbReference type="PROSITE" id="PS50157"/>
    </source>
</evidence>
<evidence type="ECO:0000256" key="9">
    <source>
        <dbReference type="ARBA" id="ARBA00023125"/>
    </source>
</evidence>
<dbReference type="FunFam" id="3.30.160.60:FF:001677">
    <property type="entry name" value="Zinc finger protein 2"/>
    <property type="match status" value="1"/>
</dbReference>
<dbReference type="SUPFAM" id="SSF109640">
    <property type="entry name" value="KRAB domain (Kruppel-associated box)"/>
    <property type="match status" value="1"/>
</dbReference>
<organism evidence="15 16">
    <name type="scientific">Engystomops pustulosus</name>
    <name type="common">Tungara frog</name>
    <name type="synonym">Physalaemus pustulosus</name>
    <dbReference type="NCBI Taxonomy" id="76066"/>
    <lineage>
        <taxon>Eukaryota</taxon>
        <taxon>Metazoa</taxon>
        <taxon>Chordata</taxon>
        <taxon>Craniata</taxon>
        <taxon>Vertebrata</taxon>
        <taxon>Euteleostomi</taxon>
        <taxon>Amphibia</taxon>
        <taxon>Batrachia</taxon>
        <taxon>Anura</taxon>
        <taxon>Neobatrachia</taxon>
        <taxon>Hyloidea</taxon>
        <taxon>Leptodactylidae</taxon>
        <taxon>Leiuperinae</taxon>
        <taxon>Engystomops</taxon>
    </lineage>
</organism>
<feature type="region of interest" description="Disordered" evidence="13">
    <location>
        <begin position="118"/>
        <end position="158"/>
    </location>
</feature>
<dbReference type="Pfam" id="PF00096">
    <property type="entry name" value="zf-C2H2"/>
    <property type="match status" value="4"/>
</dbReference>
<evidence type="ECO:0000256" key="13">
    <source>
        <dbReference type="SAM" id="MobiDB-lite"/>
    </source>
</evidence>
<dbReference type="Proteomes" id="UP000824782">
    <property type="component" value="Unassembled WGS sequence"/>
</dbReference>
<evidence type="ECO:0000256" key="6">
    <source>
        <dbReference type="ARBA" id="ARBA00022771"/>
    </source>
</evidence>
<feature type="compositionally biased region" description="Low complexity" evidence="13">
    <location>
        <begin position="235"/>
        <end position="247"/>
    </location>
</feature>
<keyword evidence="9" id="KW-0238">DNA-binding</keyword>
<dbReference type="GO" id="GO:0000785">
    <property type="term" value="C:chromatin"/>
    <property type="evidence" value="ECO:0007669"/>
    <property type="project" value="TreeGrafter"/>
</dbReference>
<feature type="region of interest" description="Disordered" evidence="13">
    <location>
        <begin position="175"/>
        <end position="194"/>
    </location>
</feature>
<feature type="domain" description="C2H2-type" evidence="14">
    <location>
        <begin position="377"/>
        <end position="404"/>
    </location>
</feature>
<keyword evidence="8" id="KW-0805">Transcription regulation</keyword>
<comment type="subcellular location">
    <subcellularLocation>
        <location evidence="2">Nucleus</location>
    </subcellularLocation>
</comment>
<comment type="function">
    <text evidence="1">May be involved in transcriptional regulation.</text>
</comment>
<evidence type="ECO:0000256" key="1">
    <source>
        <dbReference type="ARBA" id="ARBA00003767"/>
    </source>
</evidence>
<evidence type="ECO:0000256" key="5">
    <source>
        <dbReference type="ARBA" id="ARBA00022737"/>
    </source>
</evidence>
<accession>A0AAV6ZKR3</accession>
<dbReference type="Pfam" id="PF13465">
    <property type="entry name" value="zf-H2C2_2"/>
    <property type="match status" value="1"/>
</dbReference>
<evidence type="ECO:0000256" key="11">
    <source>
        <dbReference type="ARBA" id="ARBA00023242"/>
    </source>
</evidence>
<dbReference type="SMART" id="SM00355">
    <property type="entry name" value="ZnF_C2H2"/>
    <property type="match status" value="6"/>
</dbReference>
<dbReference type="EMBL" id="WNYA01001059">
    <property type="protein sequence ID" value="KAG8546493.1"/>
    <property type="molecule type" value="Genomic_DNA"/>
</dbReference>
<evidence type="ECO:0000256" key="2">
    <source>
        <dbReference type="ARBA" id="ARBA00004123"/>
    </source>
</evidence>
<comment type="caution">
    <text evidence="15">The sequence shown here is derived from an EMBL/GenBank/DDBJ whole genome shotgun (WGS) entry which is preliminary data.</text>
</comment>
<reference evidence="15" key="1">
    <citation type="thesis" date="2020" institute="ProQuest LLC" country="789 East Eisenhower Parkway, Ann Arbor, MI, USA">
        <title>Comparative Genomics and Chromosome Evolution.</title>
        <authorList>
            <person name="Mudd A.B."/>
        </authorList>
    </citation>
    <scope>NUCLEOTIDE SEQUENCE</scope>
    <source>
        <strain evidence="15">237g6f4</strain>
        <tissue evidence="15">Blood</tissue>
    </source>
</reference>
<evidence type="ECO:0000256" key="8">
    <source>
        <dbReference type="ARBA" id="ARBA00023015"/>
    </source>
</evidence>
<keyword evidence="5" id="KW-0677">Repeat</keyword>